<dbReference type="Pfam" id="PF05857">
    <property type="entry name" value="TraX"/>
    <property type="match status" value="1"/>
</dbReference>
<dbReference type="EMBL" id="ACEP01000039">
    <property type="protein sequence ID" value="EEG37412.1"/>
    <property type="molecule type" value="Genomic_DNA"/>
</dbReference>
<protein>
    <submittedName>
        <fullName evidence="2">Protein TraX</fullName>
    </submittedName>
</protein>
<accession>C0ETI2</accession>
<dbReference type="Proteomes" id="UP000003174">
    <property type="component" value="Unassembled WGS sequence"/>
</dbReference>
<feature type="transmembrane region" description="Helical" evidence="1">
    <location>
        <begin position="119"/>
        <end position="137"/>
    </location>
</feature>
<keyword evidence="1" id="KW-0812">Transmembrane</keyword>
<feature type="transmembrane region" description="Helical" evidence="1">
    <location>
        <begin position="174"/>
        <end position="199"/>
    </location>
</feature>
<reference evidence="2 3" key="2">
    <citation type="submission" date="2009-02" db="EMBL/GenBank/DDBJ databases">
        <title>Draft genome sequence of Eubacterium hallii (DSM 3353).</title>
        <authorList>
            <person name="Sudarsanam P."/>
            <person name="Ley R."/>
            <person name="Guruge J."/>
            <person name="Turnbaugh P.J."/>
            <person name="Mahowald M."/>
            <person name="Liep D."/>
            <person name="Gordon J."/>
        </authorList>
    </citation>
    <scope>NUCLEOTIDE SEQUENCE [LARGE SCALE GENOMIC DNA]</scope>
    <source>
        <strain evidence="2 3">DSM 3353</strain>
    </source>
</reference>
<feature type="transmembrane region" description="Helical" evidence="1">
    <location>
        <begin position="149"/>
        <end position="168"/>
    </location>
</feature>
<dbReference type="eggNOG" id="ENOG502Z7XM">
    <property type="taxonomic scope" value="Bacteria"/>
</dbReference>
<keyword evidence="1" id="KW-0472">Membrane</keyword>
<comment type="caution">
    <text evidence="2">The sequence shown here is derived from an EMBL/GenBank/DDBJ whole genome shotgun (WGS) entry which is preliminary data.</text>
</comment>
<evidence type="ECO:0000313" key="3">
    <source>
        <dbReference type="Proteomes" id="UP000003174"/>
    </source>
</evidence>
<dbReference type="AlphaFoldDB" id="C0ETI2"/>
<feature type="transmembrane region" description="Helical" evidence="1">
    <location>
        <begin position="227"/>
        <end position="247"/>
    </location>
</feature>
<evidence type="ECO:0000256" key="1">
    <source>
        <dbReference type="SAM" id="Phobius"/>
    </source>
</evidence>
<feature type="transmembrane region" description="Helical" evidence="1">
    <location>
        <begin position="92"/>
        <end position="107"/>
    </location>
</feature>
<organism evidence="2 3">
    <name type="scientific">Anaerobutyricum hallii DSM 3353</name>
    <dbReference type="NCBI Taxonomy" id="411469"/>
    <lineage>
        <taxon>Bacteria</taxon>
        <taxon>Bacillati</taxon>
        <taxon>Bacillota</taxon>
        <taxon>Clostridia</taxon>
        <taxon>Lachnospirales</taxon>
        <taxon>Lachnospiraceae</taxon>
        <taxon>Anaerobutyricum</taxon>
    </lineage>
</organism>
<evidence type="ECO:0000313" key="2">
    <source>
        <dbReference type="EMBL" id="EEG37412.1"/>
    </source>
</evidence>
<proteinExistence type="predicted"/>
<reference evidence="2 3" key="1">
    <citation type="submission" date="2009-01" db="EMBL/GenBank/DDBJ databases">
        <authorList>
            <person name="Fulton L."/>
            <person name="Clifton S."/>
            <person name="Fulton B."/>
            <person name="Xu J."/>
            <person name="Minx P."/>
            <person name="Pepin K.H."/>
            <person name="Johnson M."/>
            <person name="Bhonagiri V."/>
            <person name="Nash W.E."/>
            <person name="Mardis E.R."/>
            <person name="Wilson R.K."/>
        </authorList>
    </citation>
    <scope>NUCLEOTIDE SEQUENCE [LARGE SCALE GENOMIC DNA]</scope>
    <source>
        <strain evidence="2 3">DSM 3353</strain>
    </source>
</reference>
<dbReference type="InterPro" id="IPR008875">
    <property type="entry name" value="TraX"/>
</dbReference>
<feature type="transmembrane region" description="Helical" evidence="1">
    <location>
        <begin position="21"/>
        <end position="39"/>
    </location>
</feature>
<gene>
    <name evidence="2" type="ORF">EUBHAL_00713</name>
</gene>
<name>C0ETI2_9FIRM</name>
<sequence length="249" mass="28722">MRIGGIMEVRKRFENDKLKKLQIFNGAQLKYIAFISMLIDHVNNALITPFLNGKGFLLHLSNLFSILGRIAFPIFVFFIVEGFFKTSNRKKYLITLLLFGVISEVPFDMFTSKVFFDPYWNNIMFTLALCLITIWIIDAVKAKISNKVLWYSISIVVVGISCAVAMALSLDYDYHAIIVAYIFYIFYDKPILGAGLGYLSIIKELYSCLGFAMTVTYNGERGRQNKWINYLFYPVHILILGILRFYLNI</sequence>
<keyword evidence="1" id="KW-1133">Transmembrane helix</keyword>
<feature type="transmembrane region" description="Helical" evidence="1">
    <location>
        <begin position="59"/>
        <end position="80"/>
    </location>
</feature>